<name>A0A4Q5IV47_9ACTN</name>
<organism evidence="2 3">
    <name type="scientific">Nocardioides iriomotensis</name>
    <dbReference type="NCBI Taxonomy" id="715784"/>
    <lineage>
        <taxon>Bacteria</taxon>
        <taxon>Bacillati</taxon>
        <taxon>Actinomycetota</taxon>
        <taxon>Actinomycetes</taxon>
        <taxon>Propionibacteriales</taxon>
        <taxon>Nocardioidaceae</taxon>
        <taxon>Nocardioides</taxon>
    </lineage>
</organism>
<reference evidence="2 3" key="1">
    <citation type="submission" date="2019-01" db="EMBL/GenBank/DDBJ databases">
        <title>Nocardioides guangzhouensis sp. nov., an actinobacterium isolated from soil.</title>
        <authorList>
            <person name="Fu Y."/>
            <person name="Cai Y."/>
            <person name="Lin Z."/>
            <person name="Chen P."/>
        </authorList>
    </citation>
    <scope>NUCLEOTIDE SEQUENCE [LARGE SCALE GENOMIC DNA]</scope>
    <source>
        <strain evidence="2 3">NBRC 105384</strain>
    </source>
</reference>
<dbReference type="EMBL" id="SDPU01000037">
    <property type="protein sequence ID" value="RYU08821.1"/>
    <property type="molecule type" value="Genomic_DNA"/>
</dbReference>
<proteinExistence type="predicted"/>
<dbReference type="CDD" id="cd05269">
    <property type="entry name" value="TMR_SDR_a"/>
    <property type="match status" value="1"/>
</dbReference>
<dbReference type="InterPro" id="IPR016040">
    <property type="entry name" value="NAD(P)-bd_dom"/>
</dbReference>
<accession>A0A4Q5IV47</accession>
<dbReference type="AlphaFoldDB" id="A0A4Q5IV47"/>
<dbReference type="Gene3D" id="3.90.25.10">
    <property type="entry name" value="UDP-galactose 4-epimerase, domain 1"/>
    <property type="match status" value="1"/>
</dbReference>
<protein>
    <submittedName>
        <fullName evidence="2">SDR family oxidoreductase</fullName>
    </submittedName>
</protein>
<dbReference type="PANTHER" id="PTHR43162:SF1">
    <property type="entry name" value="PRESTALK A DIFFERENTIATION PROTEIN A"/>
    <property type="match status" value="1"/>
</dbReference>
<dbReference type="SUPFAM" id="SSF51735">
    <property type="entry name" value="NAD(P)-binding Rossmann-fold domains"/>
    <property type="match status" value="1"/>
</dbReference>
<dbReference type="Gene3D" id="3.40.50.720">
    <property type="entry name" value="NAD(P)-binding Rossmann-like Domain"/>
    <property type="match status" value="1"/>
</dbReference>
<dbReference type="Proteomes" id="UP000291189">
    <property type="component" value="Unassembled WGS sequence"/>
</dbReference>
<dbReference type="Pfam" id="PF13460">
    <property type="entry name" value="NAD_binding_10"/>
    <property type="match status" value="1"/>
</dbReference>
<feature type="domain" description="NAD(P)-binding" evidence="1">
    <location>
        <begin position="12"/>
        <end position="185"/>
    </location>
</feature>
<evidence type="ECO:0000259" key="1">
    <source>
        <dbReference type="Pfam" id="PF13460"/>
    </source>
</evidence>
<dbReference type="InterPro" id="IPR051604">
    <property type="entry name" value="Ergot_Alk_Oxidoreductase"/>
</dbReference>
<gene>
    <name evidence="2" type="ORF">ETU37_22430</name>
</gene>
<sequence length="286" mass="30391">MTAPVTRLGVTGSTGRLGGRVARLLAGSGVEQRLLVRDAARAPDLPGATTAVMSYADGPSVEAACRGLDVVWMVSASEDEHRLAEHRSFVDAAVAAGVRHVVYTSFYGASPDATFTLARDHFHTEEHLKASGLTWTMLRDNLYLDFLPFFAGDERVLRGPAGDGRVAAVSFDDIAAALHAVLSDPDAHAGATYSLTGPEALTLAEAAAVMSRATGQEYRFVDETRDEAYASRAAYGAPDWQVEAWVSTYTAIAAGEMAGVTDHVERLAGRPPLSLARLMRGDAAQR</sequence>
<evidence type="ECO:0000313" key="3">
    <source>
        <dbReference type="Proteomes" id="UP000291189"/>
    </source>
</evidence>
<evidence type="ECO:0000313" key="2">
    <source>
        <dbReference type="EMBL" id="RYU08821.1"/>
    </source>
</evidence>
<dbReference type="OrthoDB" id="3243290at2"/>
<keyword evidence="3" id="KW-1185">Reference proteome</keyword>
<dbReference type="PANTHER" id="PTHR43162">
    <property type="match status" value="1"/>
</dbReference>
<dbReference type="RefSeq" id="WP_129989633.1">
    <property type="nucleotide sequence ID" value="NZ_SDPU01000037.1"/>
</dbReference>
<dbReference type="InterPro" id="IPR036291">
    <property type="entry name" value="NAD(P)-bd_dom_sf"/>
</dbReference>
<comment type="caution">
    <text evidence="2">The sequence shown here is derived from an EMBL/GenBank/DDBJ whole genome shotgun (WGS) entry which is preliminary data.</text>
</comment>